<feature type="region of interest" description="Disordered" evidence="1">
    <location>
        <begin position="45"/>
        <end position="84"/>
    </location>
</feature>
<evidence type="ECO:0000256" key="1">
    <source>
        <dbReference type="SAM" id="MobiDB-lite"/>
    </source>
</evidence>
<gene>
    <name evidence="2" type="ORF">B7R54_00170</name>
</gene>
<evidence type="ECO:0000313" key="2">
    <source>
        <dbReference type="EMBL" id="RFA07798.1"/>
    </source>
</evidence>
<evidence type="ECO:0000313" key="3">
    <source>
        <dbReference type="Proteomes" id="UP000256486"/>
    </source>
</evidence>
<dbReference type="AlphaFoldDB" id="A0A3E0VEA3"/>
<dbReference type="SUPFAM" id="SSF51126">
    <property type="entry name" value="Pectin lyase-like"/>
    <property type="match status" value="1"/>
</dbReference>
<dbReference type="Proteomes" id="UP000256486">
    <property type="component" value="Unassembled WGS sequence"/>
</dbReference>
<dbReference type="InterPro" id="IPR006311">
    <property type="entry name" value="TAT_signal"/>
</dbReference>
<name>A0A3E0VEA3_9MICO</name>
<dbReference type="InterPro" id="IPR011050">
    <property type="entry name" value="Pectin_lyase_fold/virulence"/>
</dbReference>
<sequence length="501" mass="51952">MTERRAESKALKGAPLSEFGTGRRNFLAGAAIAAAGVVAAAAPARADAATPDNTGTAAAAEAARKGGPHQTPITVTEGPISPLDPEFNFNQTPGADNTAAIQAAITKAMTAPGGEVALPAGELYVSGLAVDYRGTPTQPSNGLPYGYAGPKIVGAGMRKTRIIQIAGSTKDIFTVCGQVDDKSGPANNNKATGVMLADFELTGTPGGGNGLYLRSLVNCEFRNLWIQKTGKSGIFRERATFVGGVNDEYSYANAWNKIKIVAPGGWGVEDSGLASIGGSMTNVEAISPGLGGFLLAPTNMTLLDCQAIGGTVGLQSVRNQNLRSVNSGLTLLNFRSEGSRGPYEIKIDAGISHMIVNPNFFPTSGASCLAVGVDNRGSDYYVRNLTVVGGYFGVIRSQFPNQKAMVLGSDARSTRFITPTIELGAGVDDEYALVTDGGYRSSFDLPGTTSVAAQGYTTQNRFADAVPTPAAGAVNEGWEKNGATWRKVAVFPDGHRVVIAS</sequence>
<dbReference type="PROSITE" id="PS51318">
    <property type="entry name" value="TAT"/>
    <property type="match status" value="1"/>
</dbReference>
<accession>A0A3E0VEA3</accession>
<keyword evidence="3" id="KW-1185">Reference proteome</keyword>
<comment type="caution">
    <text evidence="2">The sequence shown here is derived from an EMBL/GenBank/DDBJ whole genome shotgun (WGS) entry which is preliminary data.</text>
</comment>
<dbReference type="Gene3D" id="2.160.20.10">
    <property type="entry name" value="Single-stranded right-handed beta-helix, Pectin lyase-like"/>
    <property type="match status" value="1"/>
</dbReference>
<evidence type="ECO:0008006" key="4">
    <source>
        <dbReference type="Google" id="ProtNLM"/>
    </source>
</evidence>
<proteinExistence type="predicted"/>
<protein>
    <recommendedName>
        <fullName evidence="4">Pectate lyase superfamily protein domain-containing protein</fullName>
    </recommendedName>
</protein>
<dbReference type="InterPro" id="IPR012334">
    <property type="entry name" value="Pectin_lyas_fold"/>
</dbReference>
<organism evidence="2 3">
    <name type="scientific">Subtercola boreus</name>
    <dbReference type="NCBI Taxonomy" id="120213"/>
    <lineage>
        <taxon>Bacteria</taxon>
        <taxon>Bacillati</taxon>
        <taxon>Actinomycetota</taxon>
        <taxon>Actinomycetes</taxon>
        <taxon>Micrococcales</taxon>
        <taxon>Microbacteriaceae</taxon>
        <taxon>Subtercola</taxon>
    </lineage>
</organism>
<dbReference type="EMBL" id="NBWZ01000001">
    <property type="protein sequence ID" value="RFA07798.1"/>
    <property type="molecule type" value="Genomic_DNA"/>
</dbReference>
<reference evidence="2 3" key="1">
    <citation type="submission" date="2017-04" db="EMBL/GenBank/DDBJ databases">
        <title>Comparative genome analysis of Subtercola boreus.</title>
        <authorList>
            <person name="Cho Y.-J."/>
            <person name="Cho A."/>
            <person name="Kim O.-S."/>
            <person name="Lee J.-I."/>
        </authorList>
    </citation>
    <scope>NUCLEOTIDE SEQUENCE [LARGE SCALE GENOMIC DNA]</scope>
    <source>
        <strain evidence="2 3">K300</strain>
    </source>
</reference>